<dbReference type="EMBL" id="JACIJR010000003">
    <property type="protein sequence ID" value="MBB5729198.1"/>
    <property type="molecule type" value="Genomic_DNA"/>
</dbReference>
<dbReference type="Proteomes" id="UP000546701">
    <property type="component" value="Unassembled WGS sequence"/>
</dbReference>
<evidence type="ECO:0000313" key="1">
    <source>
        <dbReference type="EMBL" id="MBB5729198.1"/>
    </source>
</evidence>
<accession>A0A7W9F1D4</accession>
<organism evidence="1 2">
    <name type="scientific">Sphingomonas prati</name>
    <dbReference type="NCBI Taxonomy" id="1843237"/>
    <lineage>
        <taxon>Bacteria</taxon>
        <taxon>Pseudomonadati</taxon>
        <taxon>Pseudomonadota</taxon>
        <taxon>Alphaproteobacteria</taxon>
        <taxon>Sphingomonadales</taxon>
        <taxon>Sphingomonadaceae</taxon>
        <taxon>Sphingomonas</taxon>
    </lineage>
</organism>
<dbReference type="RefSeq" id="WP_157174789.1">
    <property type="nucleotide sequence ID" value="NZ_BMJP01000002.1"/>
</dbReference>
<comment type="caution">
    <text evidence="1">The sequence shown here is derived from an EMBL/GenBank/DDBJ whole genome shotgun (WGS) entry which is preliminary data.</text>
</comment>
<proteinExistence type="predicted"/>
<reference evidence="1 2" key="1">
    <citation type="submission" date="2020-08" db="EMBL/GenBank/DDBJ databases">
        <title>Genomic Encyclopedia of Type Strains, Phase IV (KMG-IV): sequencing the most valuable type-strain genomes for metagenomic binning, comparative biology and taxonomic classification.</title>
        <authorList>
            <person name="Goeker M."/>
        </authorList>
    </citation>
    <scope>NUCLEOTIDE SEQUENCE [LARGE SCALE GENOMIC DNA]</scope>
    <source>
        <strain evidence="1 2">DSM 103336</strain>
    </source>
</reference>
<sequence length="56" mass="5985">MGDPPVVGGGQVKPEHCTAAERGFIDVQDAFVARHELAVAKTCYVADKESRLSEVV</sequence>
<evidence type="ECO:0000313" key="2">
    <source>
        <dbReference type="Proteomes" id="UP000546701"/>
    </source>
</evidence>
<name>A0A7W9F1D4_9SPHN</name>
<protein>
    <submittedName>
        <fullName evidence="1">Uncharacterized protein</fullName>
    </submittedName>
</protein>
<keyword evidence="2" id="KW-1185">Reference proteome</keyword>
<gene>
    <name evidence="1" type="ORF">FHS99_001676</name>
</gene>
<dbReference type="AlphaFoldDB" id="A0A7W9F1D4"/>